<dbReference type="EMBL" id="WOWK01000002">
    <property type="protein sequence ID" value="KAF0331765.1"/>
    <property type="molecule type" value="Genomic_DNA"/>
</dbReference>
<keyword evidence="2" id="KW-1185">Reference proteome</keyword>
<dbReference type="Proteomes" id="UP000434172">
    <property type="component" value="Unassembled WGS sequence"/>
</dbReference>
<comment type="caution">
    <text evidence="1">The sequence shown here is derived from an EMBL/GenBank/DDBJ whole genome shotgun (WGS) entry which is preliminary data.</text>
</comment>
<reference evidence="1 2" key="1">
    <citation type="submission" date="2019-12" db="EMBL/GenBank/DDBJ databases">
        <title>A genome sequence resource for the geographically widespread anthracnose pathogen Colletotrichum asianum.</title>
        <authorList>
            <person name="Meng Y."/>
        </authorList>
    </citation>
    <scope>NUCLEOTIDE SEQUENCE [LARGE SCALE GENOMIC DNA]</scope>
    <source>
        <strain evidence="1 2">ICMP 18580</strain>
    </source>
</reference>
<accession>A0A8H3ZZ11</accession>
<proteinExistence type="predicted"/>
<evidence type="ECO:0000313" key="2">
    <source>
        <dbReference type="Proteomes" id="UP000434172"/>
    </source>
</evidence>
<sequence>MPAEISICVSSP</sequence>
<organism evidence="1 2">
    <name type="scientific">Colletotrichum asianum</name>
    <dbReference type="NCBI Taxonomy" id="702518"/>
    <lineage>
        <taxon>Eukaryota</taxon>
        <taxon>Fungi</taxon>
        <taxon>Dikarya</taxon>
        <taxon>Ascomycota</taxon>
        <taxon>Pezizomycotina</taxon>
        <taxon>Sordariomycetes</taxon>
        <taxon>Hypocreomycetidae</taxon>
        <taxon>Glomerellales</taxon>
        <taxon>Glomerellaceae</taxon>
        <taxon>Colletotrichum</taxon>
        <taxon>Colletotrichum gloeosporioides species complex</taxon>
    </lineage>
</organism>
<gene>
    <name evidence="1" type="ORF">GQ607_000885</name>
</gene>
<name>A0A8H3ZZ11_9PEZI</name>
<evidence type="ECO:0000313" key="1">
    <source>
        <dbReference type="EMBL" id="KAF0331765.1"/>
    </source>
</evidence>
<protein>
    <submittedName>
        <fullName evidence="1">Uncharacterized protein</fullName>
    </submittedName>
</protein>